<protein>
    <submittedName>
        <fullName evidence="2">DUF2490 domain-containing protein</fullName>
    </submittedName>
    <submittedName>
        <fullName evidence="3">Uncharacterized protein DUF2490</fullName>
    </submittedName>
</protein>
<reference evidence="2 5" key="2">
    <citation type="submission" date="2020-07" db="EMBL/GenBank/DDBJ databases">
        <title>The draft genome sequence of Maribacter polysiphoniae KCTC 22021.</title>
        <authorList>
            <person name="Mu L."/>
        </authorList>
    </citation>
    <scope>NUCLEOTIDE SEQUENCE [LARGE SCALE GENOMIC DNA]</scope>
    <source>
        <strain evidence="2 5">KCTC 22021</strain>
    </source>
</reference>
<gene>
    <name evidence="2" type="ORF">HZY62_10945</name>
    <name evidence="3" type="ORF">LX92_02219</name>
</gene>
<organism evidence="3 4">
    <name type="scientific">Maribacter polysiphoniae</name>
    <dbReference type="NCBI Taxonomy" id="429344"/>
    <lineage>
        <taxon>Bacteria</taxon>
        <taxon>Pseudomonadati</taxon>
        <taxon>Bacteroidota</taxon>
        <taxon>Flavobacteriia</taxon>
        <taxon>Flavobacteriales</taxon>
        <taxon>Flavobacteriaceae</taxon>
        <taxon>Maribacter</taxon>
    </lineage>
</organism>
<dbReference type="EMBL" id="JACWLN010000004">
    <property type="protein sequence ID" value="MBD1261107.1"/>
    <property type="molecule type" value="Genomic_DNA"/>
</dbReference>
<dbReference type="Proteomes" id="UP000651837">
    <property type="component" value="Unassembled WGS sequence"/>
</dbReference>
<keyword evidence="1" id="KW-0732">Signal</keyword>
<comment type="caution">
    <text evidence="3">The sequence shown here is derived from an EMBL/GenBank/DDBJ whole genome shotgun (WGS) entry which is preliminary data.</text>
</comment>
<dbReference type="InterPro" id="IPR019619">
    <property type="entry name" value="DUF2490"/>
</dbReference>
<evidence type="ECO:0000313" key="4">
    <source>
        <dbReference type="Proteomes" id="UP000245667"/>
    </source>
</evidence>
<evidence type="ECO:0000313" key="5">
    <source>
        <dbReference type="Proteomes" id="UP000651837"/>
    </source>
</evidence>
<evidence type="ECO:0000313" key="3">
    <source>
        <dbReference type="EMBL" id="PWK23652.1"/>
    </source>
</evidence>
<dbReference type="Pfam" id="PF10677">
    <property type="entry name" value="DUF2490"/>
    <property type="match status" value="1"/>
</dbReference>
<feature type="signal peptide" evidence="1">
    <location>
        <begin position="1"/>
        <end position="22"/>
    </location>
</feature>
<reference evidence="3 4" key="1">
    <citation type="submission" date="2018-05" db="EMBL/GenBank/DDBJ databases">
        <title>Genomic Encyclopedia of Archaeal and Bacterial Type Strains, Phase II (KMG-II): from individual species to whole genera.</title>
        <authorList>
            <person name="Goeker M."/>
        </authorList>
    </citation>
    <scope>NUCLEOTIDE SEQUENCE [LARGE SCALE GENOMIC DNA]</scope>
    <source>
        <strain evidence="3 4">DSM 23514</strain>
    </source>
</reference>
<accession>A0A316E282</accession>
<dbReference type="OrthoDB" id="1118734at2"/>
<dbReference type="EMBL" id="QGGQ01000004">
    <property type="protein sequence ID" value="PWK23652.1"/>
    <property type="molecule type" value="Genomic_DNA"/>
</dbReference>
<sequence>MKRGLLLLSLLFSSLLSSQNTTEDKWGTWIMLYGDNKISENLDIVTEFRLHHYEIFDVLDNQFYKIGLGYRVTPNISVGAGYVHHYSETRTNISVSENRPYEEICLNRKIKKLSVSHRYRIEHRWINKDGVTDFVNRMRYRLQLIHPISGKFYIKVFDEIFLNLQEDVFNQNRLHTGIGYQINPNFKFEMGYLKNHLANRADDILRIGILFKTDLRKKTNIE</sequence>
<dbReference type="SUPFAM" id="SSF56935">
    <property type="entry name" value="Porins"/>
    <property type="match status" value="1"/>
</dbReference>
<name>A0A316E282_9FLAO</name>
<dbReference type="Proteomes" id="UP000245667">
    <property type="component" value="Unassembled WGS sequence"/>
</dbReference>
<evidence type="ECO:0000313" key="2">
    <source>
        <dbReference type="EMBL" id="MBD1261107.1"/>
    </source>
</evidence>
<dbReference type="RefSeq" id="WP_109650472.1">
    <property type="nucleotide sequence ID" value="NZ_JACWLN010000004.1"/>
</dbReference>
<keyword evidence="5" id="KW-1185">Reference proteome</keyword>
<feature type="chain" id="PRO_5016451638" evidence="1">
    <location>
        <begin position="23"/>
        <end position="222"/>
    </location>
</feature>
<proteinExistence type="predicted"/>
<evidence type="ECO:0000256" key="1">
    <source>
        <dbReference type="SAM" id="SignalP"/>
    </source>
</evidence>
<dbReference type="AlphaFoldDB" id="A0A316E282"/>